<name>L0R8K6_HUMAN</name>
<dbReference type="OrthoDB" id="6270329at2759"/>
<accession>L0R8K6</accession>
<dbReference type="ChiTaRS" id="TRIM25">
    <property type="organism name" value="human"/>
</dbReference>
<proteinExistence type="predicted"/>
<reference evidence="1" key="1">
    <citation type="submission" date="2012-10" db="EMBL/GenBank/DDBJ databases">
        <title>Direct identification of alternative open reading frame translation products in human.</title>
        <authorList>
            <person name="Vanderperre B."/>
            <person name="Lucier J.-F."/>
            <person name="Motard J."/>
            <person name="Tremblay G."/>
            <person name="Vanderperre S."/>
            <person name="Wisztorski M."/>
            <person name="Salzet M."/>
            <person name="Boisvert F.-M."/>
            <person name="Roucou X."/>
        </authorList>
    </citation>
    <scope>NUCLEOTIDE SEQUENCE</scope>
</reference>
<protein>
    <submittedName>
        <fullName evidence="1">Alternative protein TRIM25</fullName>
    </submittedName>
</protein>
<evidence type="ECO:0000313" key="1">
    <source>
        <dbReference type="EMBL" id="CCO13841.1"/>
    </source>
</evidence>
<sequence>MWSLEVLFLYYLEEKFFGDSSLLLKMIKSIFIDFLKRKPCLKPINTWETAGLGGVECQR</sequence>
<dbReference type="EMBL" id="HF548130">
    <property type="protein sequence ID" value="CCO13841.1"/>
    <property type="molecule type" value="Genomic_DNA"/>
</dbReference>
<dbReference type="AlphaFoldDB" id="L0R8K6"/>
<gene>
    <name evidence="1" type="primary">TRIM25</name>
</gene>
<organism evidence="1">
    <name type="scientific">Homo sapiens</name>
    <name type="common">Human</name>
    <dbReference type="NCBI Taxonomy" id="9606"/>
    <lineage>
        <taxon>Eukaryota</taxon>
        <taxon>Metazoa</taxon>
        <taxon>Chordata</taxon>
        <taxon>Craniata</taxon>
        <taxon>Vertebrata</taxon>
        <taxon>Euteleostomi</taxon>
        <taxon>Mammalia</taxon>
        <taxon>Eutheria</taxon>
        <taxon>Euarchontoglires</taxon>
        <taxon>Primates</taxon>
        <taxon>Haplorrhini</taxon>
        <taxon>Catarrhini</taxon>
        <taxon>Hominidae</taxon>
        <taxon>Homo</taxon>
    </lineage>
</organism>